<dbReference type="PIRSF" id="PIRSF001221">
    <property type="entry name" value="Amidase_fungi"/>
    <property type="match status" value="1"/>
</dbReference>
<dbReference type="OrthoDB" id="6428749at2759"/>
<evidence type="ECO:0000256" key="2">
    <source>
        <dbReference type="ARBA" id="ARBA00009199"/>
    </source>
</evidence>
<evidence type="ECO:0000256" key="5">
    <source>
        <dbReference type="PIRSR" id="PIRSR001221-1"/>
    </source>
</evidence>
<dbReference type="PANTHER" id="PTHR46072:SF6">
    <property type="entry name" value="AMIDASE, PUTATIVE (AFU_ORTHOLOGUE AFUA_1G14530)-RELATED"/>
    <property type="match status" value="1"/>
</dbReference>
<evidence type="ECO:0000256" key="4">
    <source>
        <dbReference type="ARBA" id="ARBA00022801"/>
    </source>
</evidence>
<keyword evidence="4" id="KW-0378">Hydrolase</keyword>
<dbReference type="VEuPathDB" id="FungiDB:AFUB_014060"/>
<evidence type="ECO:0000256" key="1">
    <source>
        <dbReference type="ARBA" id="ARBA00001311"/>
    </source>
</evidence>
<dbReference type="PANTHER" id="PTHR46072">
    <property type="entry name" value="AMIDASE-RELATED-RELATED"/>
    <property type="match status" value="1"/>
</dbReference>
<evidence type="ECO:0000259" key="7">
    <source>
        <dbReference type="Pfam" id="PF01425"/>
    </source>
</evidence>
<dbReference type="InterPro" id="IPR036928">
    <property type="entry name" value="AS_sf"/>
</dbReference>
<feature type="active site" description="Charge relay system" evidence="5">
    <location>
        <position position="146"/>
    </location>
</feature>
<dbReference type="PhylomeDB" id="B0XMT1"/>
<dbReference type="EMBL" id="DS499594">
    <property type="protein sequence ID" value="EDP56688.1"/>
    <property type="molecule type" value="Genomic_DNA"/>
</dbReference>
<feature type="binding site" evidence="6">
    <location>
        <position position="221"/>
    </location>
    <ligand>
        <name>substrate</name>
    </ligand>
</feature>
<feature type="active site" description="Acyl-ester intermediate" evidence="5">
    <location>
        <position position="245"/>
    </location>
</feature>
<dbReference type="EC" id="3.5.1.4" evidence="3"/>
<dbReference type="PROSITE" id="PS00571">
    <property type="entry name" value="AMIDASES"/>
    <property type="match status" value="1"/>
</dbReference>
<feature type="active site" description="Charge relay system" evidence="5">
    <location>
        <position position="221"/>
    </location>
</feature>
<comment type="similarity">
    <text evidence="2">Belongs to the amidase family.</text>
</comment>
<sequence length="537" mass="58331">MAYTTVSQRKLAELDAKIPAEWRLSASQIPLGMLSPAESITNVKQYGRVNVMDIPRTCGLLSARELQITEDYDVRGLLRAMADNHLTAEEVTTAFCKRAAIAHQLTRCLTEPLFDRAVQRARELDAYLHRTGRPIGPLHGLPVSVKDCFHIKDVDSSIGIAALVARPATEDAPLIQLLTALGAIVLTKTNVPQTMGALDSANFVFGRTLNPLNRALTAGGSSGGEGVLVAMRGCMVGFGTDIGGSIRVPAMCMGVYGFKPSVGRVPFGGQEAGQIPGKGRIALQAVAGPIARSVRDLGTVMAEIVPRAELFGEDCIPGLWDGEFPRSGRRRNVTIGVLRSDGVVQPLPPVARVLEEVAQMLRRTAGVEVVDIPRPAGAVQVPGVVQLAQLQAQRSAVEKELLGMWMRDGDRLAGRSVDAIILPVAPHPVPEIDRYNAVGYTSSFVLLDYPAGVIPVRKFRETDLELGQEMTAPVLGSWDKANRLLWNEKTVDRRVYLDSPLSIQVVTPKQHDYELYRAMEIIDRVVRAEEHKTVAKL</sequence>
<dbReference type="SUPFAM" id="SSF75304">
    <property type="entry name" value="Amidase signature (AS) enzymes"/>
    <property type="match status" value="1"/>
</dbReference>
<accession>B0XMT1</accession>
<organism evidence="8 9">
    <name type="scientific">Aspergillus fumigatus (strain CBS 144.89 / FGSC A1163 / CEA10)</name>
    <name type="common">Neosartorya fumigata</name>
    <dbReference type="NCBI Taxonomy" id="451804"/>
    <lineage>
        <taxon>Eukaryota</taxon>
        <taxon>Fungi</taxon>
        <taxon>Dikarya</taxon>
        <taxon>Ascomycota</taxon>
        <taxon>Pezizomycotina</taxon>
        <taxon>Eurotiomycetes</taxon>
        <taxon>Eurotiomycetidae</taxon>
        <taxon>Eurotiales</taxon>
        <taxon>Aspergillaceae</taxon>
        <taxon>Aspergillus</taxon>
        <taxon>Aspergillus subgen. Fumigati</taxon>
    </lineage>
</organism>
<dbReference type="Pfam" id="PF01425">
    <property type="entry name" value="Amidase"/>
    <property type="match status" value="1"/>
</dbReference>
<dbReference type="Gene3D" id="3.90.1300.10">
    <property type="entry name" value="Amidase signature (AS) domain"/>
    <property type="match status" value="1"/>
</dbReference>
<dbReference type="GO" id="GO:0004040">
    <property type="term" value="F:amidase activity"/>
    <property type="evidence" value="ECO:0007669"/>
    <property type="project" value="UniProtKB-EC"/>
</dbReference>
<feature type="domain" description="Amidase" evidence="7">
    <location>
        <begin position="90"/>
        <end position="382"/>
    </location>
</feature>
<dbReference type="InterPro" id="IPR023631">
    <property type="entry name" value="Amidase_dom"/>
</dbReference>
<dbReference type="Proteomes" id="UP000001699">
    <property type="component" value="Unassembled WGS sequence"/>
</dbReference>
<evidence type="ECO:0000313" key="9">
    <source>
        <dbReference type="Proteomes" id="UP000001699"/>
    </source>
</evidence>
<evidence type="ECO:0000313" key="8">
    <source>
        <dbReference type="EMBL" id="EDP56688.1"/>
    </source>
</evidence>
<keyword evidence="9" id="KW-1185">Reference proteome</keyword>
<comment type="catalytic activity">
    <reaction evidence="1">
        <text>a monocarboxylic acid amide + H2O = a monocarboxylate + NH4(+)</text>
        <dbReference type="Rhea" id="RHEA:12020"/>
        <dbReference type="ChEBI" id="CHEBI:15377"/>
        <dbReference type="ChEBI" id="CHEBI:28938"/>
        <dbReference type="ChEBI" id="CHEBI:35757"/>
        <dbReference type="ChEBI" id="CHEBI:83628"/>
        <dbReference type="EC" id="3.5.1.4"/>
    </reaction>
</comment>
<evidence type="ECO:0000256" key="6">
    <source>
        <dbReference type="PIRSR" id="PIRSR001221-2"/>
    </source>
</evidence>
<gene>
    <name evidence="8" type="ORF">AFUB_014060</name>
</gene>
<reference evidence="8 9" key="1">
    <citation type="journal article" date="2008" name="PLoS Genet.">
        <title>Genomic islands in the pathogenic filamentous fungus Aspergillus fumigatus.</title>
        <authorList>
            <person name="Fedorova N.D."/>
            <person name="Khaldi N."/>
            <person name="Joardar V.S."/>
            <person name="Maiti R."/>
            <person name="Amedeo P."/>
            <person name="Anderson M.J."/>
            <person name="Crabtree J."/>
            <person name="Silva J.C."/>
            <person name="Badger J.H."/>
            <person name="Albarraq A."/>
            <person name="Angiuoli S."/>
            <person name="Bussey H."/>
            <person name="Bowyer P."/>
            <person name="Cotty P.J."/>
            <person name="Dyer P.S."/>
            <person name="Egan A."/>
            <person name="Galens K."/>
            <person name="Fraser-Liggett C.M."/>
            <person name="Haas B.J."/>
            <person name="Inman J.M."/>
            <person name="Kent R."/>
            <person name="Lemieux S."/>
            <person name="Malavazi I."/>
            <person name="Orvis J."/>
            <person name="Roemer T."/>
            <person name="Ronning C.M."/>
            <person name="Sundaram J.P."/>
            <person name="Sutton G."/>
            <person name="Turner G."/>
            <person name="Venter J.C."/>
            <person name="White O.R."/>
            <person name="Whitty B.R."/>
            <person name="Youngman P."/>
            <person name="Wolfe K.H."/>
            <person name="Goldman G.H."/>
            <person name="Wortman J.R."/>
            <person name="Jiang B."/>
            <person name="Denning D.W."/>
            <person name="Nierman W.C."/>
        </authorList>
    </citation>
    <scope>NUCLEOTIDE SEQUENCE [LARGE SCALE GENOMIC DNA]</scope>
    <source>
        <strain evidence="9">CBS 144.89 / FGSC A1163 / CEA10</strain>
    </source>
</reference>
<dbReference type="HOGENOM" id="CLU_009600_9_2_1"/>
<protein>
    <recommendedName>
        <fullName evidence="3">amidase</fullName>
        <ecNumber evidence="3">3.5.1.4</ecNumber>
    </recommendedName>
</protein>
<dbReference type="InterPro" id="IPR020556">
    <property type="entry name" value="Amidase_CS"/>
</dbReference>
<evidence type="ECO:0000256" key="3">
    <source>
        <dbReference type="ARBA" id="ARBA00012922"/>
    </source>
</evidence>
<feature type="binding site" evidence="6">
    <location>
        <position position="195"/>
    </location>
    <ligand>
        <name>substrate</name>
    </ligand>
</feature>
<dbReference type="AlphaFoldDB" id="B0XMT1"/>
<proteinExistence type="inferred from homology"/>
<name>B0XMT1_ASPFC</name>
<feature type="binding site" evidence="6">
    <location>
        <begin position="242"/>
        <end position="245"/>
    </location>
    <ligand>
        <name>substrate</name>
    </ligand>
</feature>